<dbReference type="SUPFAM" id="SSF52833">
    <property type="entry name" value="Thioredoxin-like"/>
    <property type="match status" value="1"/>
</dbReference>
<feature type="domain" description="Thioredoxin" evidence="5">
    <location>
        <begin position="20"/>
        <end position="140"/>
    </location>
</feature>
<gene>
    <name evidence="6" type="primary">trxA</name>
    <name evidence="6" type="ORF">L6E24_08530</name>
</gene>
<protein>
    <submittedName>
        <fullName evidence="6">Thioredoxin</fullName>
    </submittedName>
</protein>
<dbReference type="PROSITE" id="PS00194">
    <property type="entry name" value="THIOREDOXIN_1"/>
    <property type="match status" value="1"/>
</dbReference>
<evidence type="ECO:0000259" key="5">
    <source>
        <dbReference type="PROSITE" id="PS51352"/>
    </source>
</evidence>
<dbReference type="Pfam" id="PF00085">
    <property type="entry name" value="Thioredoxin"/>
    <property type="match status" value="1"/>
</dbReference>
<dbReference type="KEGG" id="mend:L6E24_08530"/>
<keyword evidence="7" id="KW-1185">Reference proteome</keyword>
<dbReference type="Proteomes" id="UP001060368">
    <property type="component" value="Chromosome"/>
</dbReference>
<dbReference type="GeneID" id="74307742"/>
<evidence type="ECO:0000256" key="4">
    <source>
        <dbReference type="ARBA" id="ARBA00023284"/>
    </source>
</evidence>
<proteinExistence type="predicted"/>
<dbReference type="EMBL" id="CP096115">
    <property type="protein sequence ID" value="UUX91425.1"/>
    <property type="molecule type" value="Genomic_DNA"/>
</dbReference>
<dbReference type="PRINTS" id="PR00421">
    <property type="entry name" value="THIOREDOXIN"/>
</dbReference>
<dbReference type="RefSeq" id="WP_257741579.1">
    <property type="nucleotide sequence ID" value="NZ_CP096115.1"/>
</dbReference>
<dbReference type="InterPro" id="IPR005746">
    <property type="entry name" value="Thioredoxin"/>
</dbReference>
<dbReference type="PANTHER" id="PTHR45663">
    <property type="entry name" value="GEO12009P1"/>
    <property type="match status" value="1"/>
</dbReference>
<dbReference type="InterPro" id="IPR017937">
    <property type="entry name" value="Thioredoxin_CS"/>
</dbReference>
<dbReference type="PANTHER" id="PTHR45663:SF11">
    <property type="entry name" value="GEO12009P1"/>
    <property type="match status" value="1"/>
</dbReference>
<organism evidence="6 7">
    <name type="scientific">Methanoplanus endosymbiosus</name>
    <dbReference type="NCBI Taxonomy" id="33865"/>
    <lineage>
        <taxon>Archaea</taxon>
        <taxon>Methanobacteriati</taxon>
        <taxon>Methanobacteriota</taxon>
        <taxon>Stenosarchaea group</taxon>
        <taxon>Methanomicrobia</taxon>
        <taxon>Methanomicrobiales</taxon>
        <taxon>Methanomicrobiaceae</taxon>
        <taxon>Methanoplanus</taxon>
    </lineage>
</organism>
<reference evidence="6" key="1">
    <citation type="submission" date="2022-04" db="EMBL/GenBank/DDBJ databases">
        <title>Complete genome of Methanoplanus endosymbiosus DSM 3599.</title>
        <authorList>
            <person name="Chen S.-C."/>
            <person name="You Y.-T."/>
            <person name="Zhou Y.-Z."/>
            <person name="Lai M.-C."/>
        </authorList>
    </citation>
    <scope>NUCLEOTIDE SEQUENCE</scope>
    <source>
        <strain evidence="6">DSM 3599</strain>
    </source>
</reference>
<keyword evidence="4" id="KW-0676">Redox-active center</keyword>
<dbReference type="InterPro" id="IPR036249">
    <property type="entry name" value="Thioredoxin-like_sf"/>
</dbReference>
<sequence length="141" mass="16006">MDEKEGFDDDLEMIRQKRLKEMQKTIERRSACTSQGITEINELSLDDFIAANRHAVIDLWAEWCGPCKKIAPAMEELAAEFCGEVAFGKCNTDENQPIAMRFQISAIPTLLFFSGGQIADRLTGAYPKENIRKRIKSTFQI</sequence>
<evidence type="ECO:0000256" key="2">
    <source>
        <dbReference type="ARBA" id="ARBA00022982"/>
    </source>
</evidence>
<name>A0A9E7TJ62_9EURY</name>
<keyword evidence="2" id="KW-0249">Electron transport</keyword>
<evidence type="ECO:0000256" key="3">
    <source>
        <dbReference type="ARBA" id="ARBA00023157"/>
    </source>
</evidence>
<dbReference type="GO" id="GO:0015035">
    <property type="term" value="F:protein-disulfide reductase activity"/>
    <property type="evidence" value="ECO:0007669"/>
    <property type="project" value="InterPro"/>
</dbReference>
<dbReference type="GO" id="GO:0005737">
    <property type="term" value="C:cytoplasm"/>
    <property type="evidence" value="ECO:0007669"/>
    <property type="project" value="TreeGrafter"/>
</dbReference>
<dbReference type="InterPro" id="IPR013766">
    <property type="entry name" value="Thioredoxin_domain"/>
</dbReference>
<keyword evidence="1" id="KW-0813">Transport</keyword>
<evidence type="ECO:0000313" key="6">
    <source>
        <dbReference type="EMBL" id="UUX91425.1"/>
    </source>
</evidence>
<accession>A0A9E7TJ62</accession>
<dbReference type="PROSITE" id="PS51352">
    <property type="entry name" value="THIOREDOXIN_2"/>
    <property type="match status" value="1"/>
</dbReference>
<dbReference type="NCBIfam" id="TIGR01068">
    <property type="entry name" value="thioredoxin"/>
    <property type="match status" value="1"/>
</dbReference>
<dbReference type="CDD" id="cd02947">
    <property type="entry name" value="TRX_family"/>
    <property type="match status" value="1"/>
</dbReference>
<dbReference type="AlphaFoldDB" id="A0A9E7TJ62"/>
<dbReference type="Gene3D" id="3.40.30.10">
    <property type="entry name" value="Glutaredoxin"/>
    <property type="match status" value="1"/>
</dbReference>
<keyword evidence="3" id="KW-1015">Disulfide bond</keyword>
<evidence type="ECO:0000313" key="7">
    <source>
        <dbReference type="Proteomes" id="UP001060368"/>
    </source>
</evidence>
<evidence type="ECO:0000256" key="1">
    <source>
        <dbReference type="ARBA" id="ARBA00022448"/>
    </source>
</evidence>